<feature type="transmembrane region" description="Helical" evidence="7">
    <location>
        <begin position="156"/>
        <end position="178"/>
    </location>
</feature>
<accession>A0A1H9JMA6</accession>
<evidence type="ECO:0000256" key="1">
    <source>
        <dbReference type="ARBA" id="ARBA00004651"/>
    </source>
</evidence>
<keyword evidence="3" id="KW-1003">Cell membrane</keyword>
<feature type="transmembrane region" description="Helical" evidence="7">
    <location>
        <begin position="5"/>
        <end position="26"/>
    </location>
</feature>
<keyword evidence="5 7" id="KW-1133">Transmembrane helix</keyword>
<feature type="domain" description="Major facilitator superfamily (MFS) profile" evidence="8">
    <location>
        <begin position="4"/>
        <end position="382"/>
    </location>
</feature>
<feature type="transmembrane region" description="Helical" evidence="7">
    <location>
        <begin position="357"/>
        <end position="376"/>
    </location>
</feature>
<dbReference type="PANTHER" id="PTHR43124:SF10">
    <property type="entry name" value="PURINE EFFLUX PUMP PBUE"/>
    <property type="match status" value="1"/>
</dbReference>
<keyword evidence="6 7" id="KW-0472">Membrane</keyword>
<reference evidence="9 10" key="1">
    <citation type="submission" date="2016-10" db="EMBL/GenBank/DDBJ databases">
        <authorList>
            <person name="Varghese N."/>
            <person name="Submissions S."/>
        </authorList>
    </citation>
    <scope>NUCLEOTIDE SEQUENCE [LARGE SCALE GENOMIC DNA]</scope>
    <source>
        <strain evidence="9 10">CGMCC 1.7734</strain>
    </source>
</reference>
<feature type="transmembrane region" description="Helical" evidence="7">
    <location>
        <begin position="70"/>
        <end position="87"/>
    </location>
</feature>
<feature type="transmembrane region" description="Helical" evidence="7">
    <location>
        <begin position="331"/>
        <end position="351"/>
    </location>
</feature>
<dbReference type="InterPro" id="IPR036259">
    <property type="entry name" value="MFS_trans_sf"/>
</dbReference>
<dbReference type="PRINTS" id="PR01035">
    <property type="entry name" value="TCRTETA"/>
</dbReference>
<keyword evidence="2" id="KW-0813">Transport</keyword>
<evidence type="ECO:0000256" key="2">
    <source>
        <dbReference type="ARBA" id="ARBA00022448"/>
    </source>
</evidence>
<keyword evidence="4 7" id="KW-0812">Transmembrane</keyword>
<dbReference type="Gene3D" id="1.20.1250.20">
    <property type="entry name" value="MFS general substrate transporter like domains"/>
    <property type="match status" value="2"/>
</dbReference>
<dbReference type="InterPro" id="IPR020846">
    <property type="entry name" value="MFS_dom"/>
</dbReference>
<comment type="subcellular location">
    <subcellularLocation>
        <location evidence="1">Cell membrane</location>
        <topology evidence="1">Multi-pass membrane protein</topology>
    </subcellularLocation>
</comment>
<dbReference type="CDD" id="cd17324">
    <property type="entry name" value="MFS_NepI_like"/>
    <property type="match status" value="1"/>
</dbReference>
<protein>
    <submittedName>
        <fullName evidence="9">MFS transporter, DHA1 family, purine base/nucleoside efflux pump</fullName>
    </submittedName>
</protein>
<dbReference type="PROSITE" id="PS50850">
    <property type="entry name" value="MFS"/>
    <property type="match status" value="1"/>
</dbReference>
<dbReference type="PANTHER" id="PTHR43124">
    <property type="entry name" value="PURINE EFFLUX PUMP PBUE"/>
    <property type="match status" value="1"/>
</dbReference>
<name>A0A1H9JMA6_9BACI</name>
<feature type="transmembrane region" description="Helical" evidence="7">
    <location>
        <begin position="267"/>
        <end position="285"/>
    </location>
</feature>
<evidence type="ECO:0000256" key="4">
    <source>
        <dbReference type="ARBA" id="ARBA00022692"/>
    </source>
</evidence>
<dbReference type="Pfam" id="PF07690">
    <property type="entry name" value="MFS_1"/>
    <property type="match status" value="1"/>
</dbReference>
<dbReference type="Proteomes" id="UP000198733">
    <property type="component" value="Unassembled WGS sequence"/>
</dbReference>
<evidence type="ECO:0000259" key="8">
    <source>
        <dbReference type="PROSITE" id="PS50850"/>
    </source>
</evidence>
<dbReference type="InterPro" id="IPR011701">
    <property type="entry name" value="MFS"/>
</dbReference>
<organism evidence="9 10">
    <name type="scientific">Virgibacillus subterraneus</name>
    <dbReference type="NCBI Taxonomy" id="621109"/>
    <lineage>
        <taxon>Bacteria</taxon>
        <taxon>Bacillati</taxon>
        <taxon>Bacillota</taxon>
        <taxon>Bacilli</taxon>
        <taxon>Bacillales</taxon>
        <taxon>Bacillaceae</taxon>
        <taxon>Virgibacillus</taxon>
    </lineage>
</organism>
<feature type="transmembrane region" description="Helical" evidence="7">
    <location>
        <begin position="199"/>
        <end position="222"/>
    </location>
</feature>
<feature type="transmembrane region" description="Helical" evidence="7">
    <location>
        <begin position="234"/>
        <end position="255"/>
    </location>
</feature>
<evidence type="ECO:0000313" key="9">
    <source>
        <dbReference type="EMBL" id="SEQ87950.1"/>
    </source>
</evidence>
<dbReference type="InterPro" id="IPR001958">
    <property type="entry name" value="Tet-R_TetA/multi-R_MdtG-like"/>
</dbReference>
<feature type="transmembrane region" description="Helical" evidence="7">
    <location>
        <begin position="128"/>
        <end position="150"/>
    </location>
</feature>
<comment type="caution">
    <text evidence="9">The sequence shown here is derived from an EMBL/GenBank/DDBJ whole genome shotgun (WGS) entry which is preliminary data.</text>
</comment>
<evidence type="ECO:0000256" key="5">
    <source>
        <dbReference type="ARBA" id="ARBA00022989"/>
    </source>
</evidence>
<proteinExistence type="predicted"/>
<sequence>MNKRVYFLMIVAFVVGMVELIIGGLLDLMAADLDVSLGQVGFLITIFSLIFAVGAPILLILTSNIERKRLTLISLAIFLLGNIVTVFSPTYSIVFIGRIISALSGSLLIILCLTIAPSIVHTRYRGRAIGIVSMGVSASIVLGIPVGILLGNAFGWRAPFVLISVLTVFSIAGVFLLMEQIDPKPSNPIRKQLATLKRRRIFFGQAITFLFIAGHTVLYAYLTPFVKMTMEIDGTWLSVIYLIFGIAAVSGGGVGGTLSDKLGPERTIMLTIVLFTLVIFSIPYTTFALPAFLTILVIWGVLSWTLAPATQSYLIGLSPETSDIQQSLNNSALHLGIAFGSLVGGLVIERASIEQNATVGGFFALLSIGAALISMYRKQGSEAVRSKS</sequence>
<evidence type="ECO:0000313" key="10">
    <source>
        <dbReference type="Proteomes" id="UP000198733"/>
    </source>
</evidence>
<evidence type="ECO:0000256" key="6">
    <source>
        <dbReference type="ARBA" id="ARBA00023136"/>
    </source>
</evidence>
<feature type="transmembrane region" description="Helical" evidence="7">
    <location>
        <begin position="38"/>
        <end position="61"/>
    </location>
</feature>
<evidence type="ECO:0000256" key="7">
    <source>
        <dbReference type="SAM" id="Phobius"/>
    </source>
</evidence>
<evidence type="ECO:0000256" key="3">
    <source>
        <dbReference type="ARBA" id="ARBA00022475"/>
    </source>
</evidence>
<dbReference type="EMBL" id="FOEH01000007">
    <property type="protein sequence ID" value="SEQ87950.1"/>
    <property type="molecule type" value="Genomic_DNA"/>
</dbReference>
<dbReference type="RefSeq" id="WP_092505941.1">
    <property type="nucleotide sequence ID" value="NZ_FOEH01000007.1"/>
</dbReference>
<keyword evidence="10" id="KW-1185">Reference proteome</keyword>
<gene>
    <name evidence="9" type="ORF">SAMN05216232_3543</name>
</gene>
<feature type="transmembrane region" description="Helical" evidence="7">
    <location>
        <begin position="291"/>
        <end position="310"/>
    </location>
</feature>
<feature type="transmembrane region" description="Helical" evidence="7">
    <location>
        <begin position="93"/>
        <end position="116"/>
    </location>
</feature>
<dbReference type="InterPro" id="IPR050189">
    <property type="entry name" value="MFS_Efflux_Transporters"/>
</dbReference>
<dbReference type="SUPFAM" id="SSF103473">
    <property type="entry name" value="MFS general substrate transporter"/>
    <property type="match status" value="1"/>
</dbReference>